<evidence type="ECO:0000313" key="3">
    <source>
        <dbReference type="EMBL" id="VIO52734.1"/>
    </source>
</evidence>
<evidence type="ECO:0000256" key="1">
    <source>
        <dbReference type="SAM" id="MobiDB-lite"/>
    </source>
</evidence>
<dbReference type="EMBL" id="CAJPIJ010000162">
    <property type="protein sequence ID" value="CAG1998791.1"/>
    <property type="molecule type" value="Genomic_DNA"/>
</dbReference>
<organism evidence="3">
    <name type="scientific">Gibberella zeae</name>
    <name type="common">Wheat head blight fungus</name>
    <name type="synonym">Fusarium graminearum</name>
    <dbReference type="NCBI Taxonomy" id="5518"/>
    <lineage>
        <taxon>Eukaryota</taxon>
        <taxon>Fungi</taxon>
        <taxon>Dikarya</taxon>
        <taxon>Ascomycota</taxon>
        <taxon>Pezizomycotina</taxon>
        <taxon>Sordariomycetes</taxon>
        <taxon>Hypocreomycetidae</taxon>
        <taxon>Hypocreales</taxon>
        <taxon>Nectriaceae</taxon>
        <taxon>Fusarium</taxon>
    </lineage>
</organism>
<protein>
    <submittedName>
        <fullName evidence="3">Uncharacterized protein</fullName>
    </submittedName>
</protein>
<name>A0A4E9DNE2_GIBZA</name>
<feature type="region of interest" description="Disordered" evidence="1">
    <location>
        <begin position="228"/>
        <end position="263"/>
    </location>
</feature>
<dbReference type="AlphaFoldDB" id="A0A4E9DNE2"/>
<sequence length="263" mass="28928">MWHSNPVPVRSSCSVWQRRACSSHNLKRPGLILKQSDSAQLGLDSDTQHGQGNIAQHNTLHYDVRIRWGINKGEGKRSRSTAAFVTRECPSSTASPFRLHSSPIRSLTPSLSHFSGHPLSRYPIPWMNDQGSTVSWVCTYDSYLVYSLSYLPFLAYIPYSTVARLQQQSALGRYLGCASAFPPLYAQPKGYILQRASSLPSGSEEESTAAASPLHGYLSPRYLVEPGAPLQWQPGSPGRPPQRPASTGVKVPLRCKPQPPSSI</sequence>
<evidence type="ECO:0000313" key="2">
    <source>
        <dbReference type="EMBL" id="CAG1998791.1"/>
    </source>
</evidence>
<reference evidence="3" key="1">
    <citation type="submission" date="2019-04" db="EMBL/GenBank/DDBJ databases">
        <authorList>
            <person name="Melise S."/>
            <person name="Noan J."/>
            <person name="Okalmin O."/>
        </authorList>
    </citation>
    <scope>NUCLEOTIDE SEQUENCE</scope>
    <source>
        <strain evidence="3">FN9</strain>
    </source>
</reference>
<reference evidence="2" key="2">
    <citation type="submission" date="2021-03" db="EMBL/GenBank/DDBJ databases">
        <authorList>
            <person name="Alouane T."/>
            <person name="Langin T."/>
            <person name="Bonhomme L."/>
        </authorList>
    </citation>
    <scope>NUCLEOTIDE SEQUENCE</scope>
    <source>
        <strain evidence="2">MDC_Fg202</strain>
    </source>
</reference>
<accession>A0A4E9DNE2</accession>
<dbReference type="Proteomes" id="UP000746612">
    <property type="component" value="Unassembled WGS sequence"/>
</dbReference>
<proteinExistence type="predicted"/>
<gene>
    <name evidence="3" type="ORF">FUG_LOCUS35187</name>
    <name evidence="2" type="ORF">MDCFG202_LOCUS434403</name>
</gene>
<dbReference type="EMBL" id="CAAKMV010000033">
    <property type="protein sequence ID" value="VIO52734.1"/>
    <property type="molecule type" value="Genomic_DNA"/>
</dbReference>